<comment type="caution">
    <text evidence="2">The sequence shown here is derived from an EMBL/GenBank/DDBJ whole genome shotgun (WGS) entry which is preliminary data.</text>
</comment>
<protein>
    <submittedName>
        <fullName evidence="2">Two-component regulator propeller domain-containing protein</fullName>
    </submittedName>
</protein>
<sequence>MKRYLQIHILLLMLFLYTSCQQKRIEGEKIIINSETKRVITPDELPSLSRNIIQDRKGNIWIATFTGVFRYDGNSFTNITSKVIPFRFFSILEDKKGNFWFGSIGSGAYYYDGKSFQNFTIKEGLLNNEVTSIYEDKKGTIWFGVSGGASRFDGKSFQNYIIEGNEMNVDLTGKTFPSRRPYEVNSIIEDKKGKIWFATRSNTFAYDGKTFSVFSHNDKPFKNVRSIIEDKKGNIWLGGADGLWRYDGNTFTNFTKNFTGYIIEDTKGNIWTTTQKGNSQSWALFHYDGNSLSDKKPIVTEISTADNVLFGILEARNGDIWFGSMNGVHRYDGKTIKDFKNKDN</sequence>
<keyword evidence="1" id="KW-0597">Phosphoprotein</keyword>
<dbReference type="PANTHER" id="PTHR43547:SF2">
    <property type="entry name" value="HYBRID SIGNAL TRANSDUCTION HISTIDINE KINASE C"/>
    <property type="match status" value="1"/>
</dbReference>
<dbReference type="EMBL" id="JBHMEX010000008">
    <property type="protein sequence ID" value="MFB9062818.1"/>
    <property type="molecule type" value="Genomic_DNA"/>
</dbReference>
<evidence type="ECO:0000313" key="3">
    <source>
        <dbReference type="Proteomes" id="UP001589589"/>
    </source>
</evidence>
<dbReference type="InterPro" id="IPR011110">
    <property type="entry name" value="Reg_prop"/>
</dbReference>
<dbReference type="PANTHER" id="PTHR43547">
    <property type="entry name" value="TWO-COMPONENT HISTIDINE KINASE"/>
    <property type="match status" value="1"/>
</dbReference>
<proteinExistence type="predicted"/>
<dbReference type="SUPFAM" id="SSF63829">
    <property type="entry name" value="Calcium-dependent phosphotriesterase"/>
    <property type="match status" value="1"/>
</dbReference>
<keyword evidence="3" id="KW-1185">Reference proteome</keyword>
<dbReference type="Gene3D" id="2.130.10.10">
    <property type="entry name" value="YVTN repeat-like/Quinoprotein amine dehydrogenase"/>
    <property type="match status" value="5"/>
</dbReference>
<accession>A0ABV5FH06</accession>
<reference evidence="2 3" key="1">
    <citation type="submission" date="2024-09" db="EMBL/GenBank/DDBJ databases">
        <authorList>
            <person name="Sun Q."/>
            <person name="Mori K."/>
        </authorList>
    </citation>
    <scope>NUCLEOTIDE SEQUENCE [LARGE SCALE GENOMIC DNA]</scope>
    <source>
        <strain evidence="2 3">CECT 7908</strain>
    </source>
</reference>
<evidence type="ECO:0000256" key="1">
    <source>
        <dbReference type="ARBA" id="ARBA00022553"/>
    </source>
</evidence>
<dbReference type="Pfam" id="PF07494">
    <property type="entry name" value="Reg_prop"/>
    <property type="match status" value="5"/>
</dbReference>
<dbReference type="InterPro" id="IPR015943">
    <property type="entry name" value="WD40/YVTN_repeat-like_dom_sf"/>
</dbReference>
<gene>
    <name evidence="2" type="ORF">ACFFUQ_02215</name>
</gene>
<dbReference type="Proteomes" id="UP001589589">
    <property type="component" value="Unassembled WGS sequence"/>
</dbReference>
<organism evidence="2 3">
    <name type="scientific">Flavobacterium branchiarum</name>
    <dbReference type="NCBI Taxonomy" id="1114870"/>
    <lineage>
        <taxon>Bacteria</taxon>
        <taxon>Pseudomonadati</taxon>
        <taxon>Bacteroidota</taxon>
        <taxon>Flavobacteriia</taxon>
        <taxon>Flavobacteriales</taxon>
        <taxon>Flavobacteriaceae</taxon>
        <taxon>Flavobacterium</taxon>
    </lineage>
</organism>
<dbReference type="RefSeq" id="WP_290260279.1">
    <property type="nucleotide sequence ID" value="NZ_JAUFQQ010000003.1"/>
</dbReference>
<name>A0ABV5FH06_9FLAO</name>
<evidence type="ECO:0000313" key="2">
    <source>
        <dbReference type="EMBL" id="MFB9062818.1"/>
    </source>
</evidence>